<dbReference type="Gene3D" id="3.40.720.10">
    <property type="entry name" value="Alkaline Phosphatase, subunit A"/>
    <property type="match status" value="1"/>
</dbReference>
<dbReference type="GO" id="GO:0046872">
    <property type="term" value="F:metal ion binding"/>
    <property type="evidence" value="ECO:0007669"/>
    <property type="project" value="UniProtKB-KW"/>
</dbReference>
<feature type="signal peptide" evidence="5">
    <location>
        <begin position="1"/>
        <end position="43"/>
    </location>
</feature>
<accession>A0A931HF20</accession>
<dbReference type="GO" id="GO:0016787">
    <property type="term" value="F:hydrolase activity"/>
    <property type="evidence" value="ECO:0007669"/>
    <property type="project" value="UniProtKB-KW"/>
</dbReference>
<dbReference type="EMBL" id="JADZGI010000003">
    <property type="protein sequence ID" value="MBH0114589.1"/>
    <property type="molecule type" value="Genomic_DNA"/>
</dbReference>
<feature type="domain" description="Sulfatase N-terminal" evidence="6">
    <location>
        <begin position="83"/>
        <end position="496"/>
    </location>
</feature>
<dbReference type="InterPro" id="IPR017850">
    <property type="entry name" value="Alkaline_phosphatase_core_sf"/>
</dbReference>
<dbReference type="Pfam" id="PF00884">
    <property type="entry name" value="Sulfatase"/>
    <property type="match status" value="1"/>
</dbReference>
<evidence type="ECO:0000256" key="4">
    <source>
        <dbReference type="ARBA" id="ARBA00022837"/>
    </source>
</evidence>
<feature type="chain" id="PRO_5036974614" evidence="5">
    <location>
        <begin position="44"/>
        <end position="800"/>
    </location>
</feature>
<dbReference type="InterPro" id="IPR000917">
    <property type="entry name" value="Sulfatase_N"/>
</dbReference>
<keyword evidence="3" id="KW-0378">Hydrolase</keyword>
<dbReference type="CDD" id="cd16025">
    <property type="entry name" value="PAS_like"/>
    <property type="match status" value="1"/>
</dbReference>
<dbReference type="PROSITE" id="PS00523">
    <property type="entry name" value="SULFATASE_1"/>
    <property type="match status" value="1"/>
</dbReference>
<proteinExistence type="inferred from homology"/>
<dbReference type="Gene3D" id="3.30.1120.10">
    <property type="match status" value="1"/>
</dbReference>
<evidence type="ECO:0000313" key="8">
    <source>
        <dbReference type="Proteomes" id="UP000617634"/>
    </source>
</evidence>
<comment type="caution">
    <text evidence="7">The sequence shown here is derived from an EMBL/GenBank/DDBJ whole genome shotgun (WGS) entry which is preliminary data.</text>
</comment>
<dbReference type="RefSeq" id="WP_197166100.1">
    <property type="nucleotide sequence ID" value="NZ_JADZGI010000003.1"/>
</dbReference>
<comment type="similarity">
    <text evidence="1">Belongs to the sulfatase family.</text>
</comment>
<evidence type="ECO:0000256" key="1">
    <source>
        <dbReference type="ARBA" id="ARBA00008779"/>
    </source>
</evidence>
<keyword evidence="4" id="KW-0106">Calcium</keyword>
<gene>
    <name evidence="7" type="ORF">I5E68_16700</name>
</gene>
<sequence>MTGRNTRRPGLAHARRRIAQTTGILGALAVSGLCALSAPPVLAQDTAQNNAQAPRVPQSVGLTAADSGAPVWPEQTRAPAGAPNVLLILTDDVGFGTTSTFGGPVPTPTFDALAQQGLRYNQFNTTALCSPTRASLLTGRNPHNVNVGNVTNIPTGYEGYTSNIPDSAGTVARILSDGGFATAMFGKSHLTPEWEMGPAGPFDRWPTGLGFDHFYGFLSADTNQFAPNLVEDRRHIDYPRDDPDYILDHDLADKAIAWIDREKATTPDKPFFMYYAPGTAHTPHQAPKEWLEKFRGKFDMGWDKLREQTFARQKRMGVIPANAQLTPRPEGLPAWDSLSADKKRLYTRLIEAYAAAIAYSDHEIGRIVDALKASGEYDNTLIIFIQGDNGSSAEGGPNGTLFEQSMINRYDEPLDYMLSRIDEIGGPNLYNHFPAGFAWGMDSPFQWYKQVASHFGGVRNGLVMSWPKGITHDGRMREQFHYVTDIAPTILEATGIAAPASIDGVEQKPLDGISMAYTFDKADAPGERHTQVFEMMENMGIYHDGWWAGTSPSRAAWDVARNIKTDVMARNWELYDLTSDYSQSKDLAKAKPEKLRAMQGLFWAEAAKNHILPIHDFSEGAQGRPTATGGATHFVYRSPMTHIVESAAPPTIGKSWRIAADVELPQTPAQGVLVTQGGRFGGYAFYLENGRPVFHYNAIGERQYRIASSEALSPGEHDIVARFAADSNERGGPGTLTISVDGREVAQGRIEATMFGWVSHTEGFDVGSDTITPVADTYTIENSTFTGTFKTITFDVSDPE</sequence>
<evidence type="ECO:0000256" key="3">
    <source>
        <dbReference type="ARBA" id="ARBA00022801"/>
    </source>
</evidence>
<keyword evidence="5" id="KW-0732">Signal</keyword>
<keyword evidence="8" id="KW-1185">Reference proteome</keyword>
<name>A0A931HF20_9SPHN</name>
<dbReference type="InterPro" id="IPR024607">
    <property type="entry name" value="Sulfatase_CS"/>
</dbReference>
<dbReference type="AlphaFoldDB" id="A0A931HF20"/>
<dbReference type="SUPFAM" id="SSF53649">
    <property type="entry name" value="Alkaline phosphatase-like"/>
    <property type="match status" value="1"/>
</dbReference>
<dbReference type="InterPro" id="IPR050738">
    <property type="entry name" value="Sulfatase"/>
</dbReference>
<evidence type="ECO:0000256" key="2">
    <source>
        <dbReference type="ARBA" id="ARBA00022723"/>
    </source>
</evidence>
<dbReference type="Proteomes" id="UP000617634">
    <property type="component" value="Unassembled WGS sequence"/>
</dbReference>
<evidence type="ECO:0000256" key="5">
    <source>
        <dbReference type="SAM" id="SignalP"/>
    </source>
</evidence>
<keyword evidence="2" id="KW-0479">Metal-binding</keyword>
<evidence type="ECO:0000259" key="6">
    <source>
        <dbReference type="Pfam" id="PF00884"/>
    </source>
</evidence>
<organism evidence="7 8">
    <name type="scientific">Novosphingobium aureum</name>
    <dbReference type="NCBI Taxonomy" id="2792964"/>
    <lineage>
        <taxon>Bacteria</taxon>
        <taxon>Pseudomonadati</taxon>
        <taxon>Pseudomonadota</taxon>
        <taxon>Alphaproteobacteria</taxon>
        <taxon>Sphingomonadales</taxon>
        <taxon>Sphingomonadaceae</taxon>
        <taxon>Novosphingobium</taxon>
    </lineage>
</organism>
<evidence type="ECO:0000313" key="7">
    <source>
        <dbReference type="EMBL" id="MBH0114589.1"/>
    </source>
</evidence>
<reference evidence="7" key="1">
    <citation type="submission" date="2020-11" db="EMBL/GenBank/DDBJ databases">
        <title>Novosphingobium aureum sp. nov., a marine bacterium isolated from sediment of a salt flat.</title>
        <authorList>
            <person name="Yoo Y."/>
            <person name="Kim J.-J."/>
        </authorList>
    </citation>
    <scope>NUCLEOTIDE SEQUENCE</scope>
    <source>
        <strain evidence="7">YJ-S2-02</strain>
    </source>
</reference>
<dbReference type="PANTHER" id="PTHR42693:SF43">
    <property type="entry name" value="BLL2667 PROTEIN"/>
    <property type="match status" value="1"/>
</dbReference>
<protein>
    <submittedName>
        <fullName evidence="7">Arylsulfatase</fullName>
    </submittedName>
</protein>
<dbReference type="PANTHER" id="PTHR42693">
    <property type="entry name" value="ARYLSULFATASE FAMILY MEMBER"/>
    <property type="match status" value="1"/>
</dbReference>